<dbReference type="RefSeq" id="WP_117363015.1">
    <property type="nucleotide sequence ID" value="NZ_CP024047.1"/>
</dbReference>
<name>A0A346PBH2_9EURY</name>
<evidence type="ECO:0000313" key="5">
    <source>
        <dbReference type="Proteomes" id="UP000258707"/>
    </source>
</evidence>
<dbReference type="OrthoDB" id="340802at2157"/>
<reference evidence="5" key="1">
    <citation type="submission" date="2017-10" db="EMBL/GenBank/DDBJ databases">
        <title>Phenotypic and genomic properties of facultatively anaerobic sulfur-reducing natronoarchaea from hypersaline soda lakes.</title>
        <authorList>
            <person name="Sorokin D.Y."/>
            <person name="Kublanov I.V."/>
            <person name="Roman P."/>
            <person name="Sinninghe Damste J.S."/>
            <person name="Golyshin P.N."/>
            <person name="Rojo D."/>
            <person name="Ciordia S."/>
            <person name="Mena Md.C."/>
            <person name="Ferrer M."/>
            <person name="Messina E."/>
            <person name="Smedile F."/>
            <person name="La Spada G."/>
            <person name="La Cono V."/>
            <person name="Yakimov M.M."/>
        </authorList>
    </citation>
    <scope>NUCLEOTIDE SEQUENCE [LARGE SCALE GENOMIC DNA]</scope>
    <source>
        <strain evidence="5">AArc1</strain>
    </source>
</reference>
<accession>A0A346PLY8</accession>
<evidence type="ECO:0000313" key="4">
    <source>
        <dbReference type="Proteomes" id="UP000258613"/>
    </source>
</evidence>
<dbReference type="KEGG" id="nag:AArcMg_0510"/>
<keyword evidence="1" id="KW-1133">Transmembrane helix</keyword>
<feature type="transmembrane region" description="Helical" evidence="1">
    <location>
        <begin position="134"/>
        <end position="156"/>
    </location>
</feature>
<dbReference type="EMBL" id="CP027033">
    <property type="protein sequence ID" value="AXR80533.1"/>
    <property type="molecule type" value="Genomic_DNA"/>
</dbReference>
<dbReference type="Proteomes" id="UP000258707">
    <property type="component" value="Chromosome"/>
</dbReference>
<keyword evidence="4" id="KW-1185">Reference proteome</keyword>
<dbReference type="AlphaFoldDB" id="A0A346PBH2"/>
<proteinExistence type="predicted"/>
<sequence length="157" mass="16378">MFSELTAVPAALRLPVGFVAAIPAVVVMDRVMSRLRDGTTPPSVAASVLTETPIDRSPDRLASVVHYLAALGTGVLFIYGSLLVEWVLGGASVGSLAATTFGLYVLMVGFFVVVPLPRATGLGRTRRRVVARSWAVAAATYLLVLVPISTALSLGLA</sequence>
<evidence type="ECO:0000313" key="3">
    <source>
        <dbReference type="EMBL" id="AXR80533.1"/>
    </source>
</evidence>
<protein>
    <submittedName>
        <fullName evidence="2">Uncharacterized protein</fullName>
    </submittedName>
</protein>
<feature type="transmembrane region" description="Helical" evidence="1">
    <location>
        <begin position="6"/>
        <end position="27"/>
    </location>
</feature>
<dbReference type="KEGG" id="nan:AArc1_0523"/>
<dbReference type="EMBL" id="CP024047">
    <property type="protein sequence ID" value="AXR76867.1"/>
    <property type="molecule type" value="Genomic_DNA"/>
</dbReference>
<dbReference type="GeneID" id="37640991"/>
<evidence type="ECO:0000313" key="2">
    <source>
        <dbReference type="EMBL" id="AXR76867.1"/>
    </source>
</evidence>
<feature type="transmembrane region" description="Helical" evidence="1">
    <location>
        <begin position="96"/>
        <end position="114"/>
    </location>
</feature>
<dbReference type="Proteomes" id="UP000258613">
    <property type="component" value="Chromosome"/>
</dbReference>
<accession>A0A346PBH2</accession>
<evidence type="ECO:0000256" key="1">
    <source>
        <dbReference type="SAM" id="Phobius"/>
    </source>
</evidence>
<organism evidence="2 5">
    <name type="scientific">Natrarchaeobaculum sulfurireducens</name>
    <dbReference type="NCBI Taxonomy" id="2044521"/>
    <lineage>
        <taxon>Archaea</taxon>
        <taxon>Methanobacteriati</taxon>
        <taxon>Methanobacteriota</taxon>
        <taxon>Stenosarchaea group</taxon>
        <taxon>Halobacteria</taxon>
        <taxon>Halobacteriales</taxon>
        <taxon>Natrialbaceae</taxon>
        <taxon>Natrarchaeobaculum</taxon>
    </lineage>
</organism>
<keyword evidence="1" id="KW-0472">Membrane</keyword>
<reference evidence="4" key="2">
    <citation type="submission" date="2018-02" db="EMBL/GenBank/DDBJ databases">
        <title>Phenotypic and genomic properties of facultatively anaerobic sulfur-reducing natronoarchaea from hypersaline soda lakes.</title>
        <authorList>
            <person name="Sorokin D.Y."/>
            <person name="Kublanov I.V."/>
            <person name="Roman P."/>
            <person name="Sinninghe Damste J.S."/>
            <person name="Golyshin P.N."/>
            <person name="Rojo D."/>
            <person name="Ciordia S."/>
            <person name="Mena M.D.C."/>
            <person name="Ferrer M."/>
            <person name="Messina E."/>
            <person name="Smedile F."/>
            <person name="La Spada G."/>
            <person name="La Cono V."/>
            <person name="Yakimov M.M."/>
        </authorList>
    </citation>
    <scope>NUCLEOTIDE SEQUENCE [LARGE SCALE GENOMIC DNA]</scope>
    <source>
        <strain evidence="4">AArc-Mg</strain>
    </source>
</reference>
<keyword evidence="1" id="KW-0812">Transmembrane</keyword>
<reference evidence="2" key="3">
    <citation type="journal article" date="2019" name="Int. J. Syst. Evol. Microbiol.">
        <title>Natronolimnobius sulfurireducens sp. nov. and Halalkaliarchaeum desulfuricum gen. nov., sp. nov., the first sulfur-respiring alkaliphilic haloarchaea from hypersaline alkaline lakes.</title>
        <authorList>
            <person name="Sorokin D.Y."/>
            <person name="Yakimov M."/>
            <person name="Messina E."/>
            <person name="Merkel A.Y."/>
            <person name="Bale N.J."/>
            <person name="Sinninghe Damste J.S."/>
        </authorList>
    </citation>
    <scope>NUCLEOTIDE SEQUENCE</scope>
    <source>
        <strain evidence="3">AArc-Mg</strain>
        <strain evidence="2">AArc1</strain>
    </source>
</reference>
<gene>
    <name evidence="2" type="ORF">AArc1_0523</name>
    <name evidence="3" type="ORF">AArcMg_0510</name>
</gene>
<feature type="transmembrane region" description="Helical" evidence="1">
    <location>
        <begin position="64"/>
        <end position="84"/>
    </location>
</feature>